<dbReference type="Gene3D" id="3.30.60.110">
    <property type="match status" value="1"/>
</dbReference>
<dbReference type="AlphaFoldDB" id="A0A9J9LDD1"/>
<dbReference type="GO" id="GO:0003824">
    <property type="term" value="F:catalytic activity"/>
    <property type="evidence" value="ECO:0007669"/>
    <property type="project" value="InterPro"/>
</dbReference>
<organism evidence="2 3">
    <name type="scientific">Rhizorhabdus wittichii (strain DSM 6014 / CCUG 31198 / JCM 15750 / NBRC 105917 / EY 4224 / RW1)</name>
    <name type="common">Sphingomonas wittichii</name>
    <dbReference type="NCBI Taxonomy" id="392499"/>
    <lineage>
        <taxon>Bacteria</taxon>
        <taxon>Pseudomonadati</taxon>
        <taxon>Pseudomonadota</taxon>
        <taxon>Alphaproteobacteria</taxon>
        <taxon>Sphingomonadales</taxon>
        <taxon>Sphingomonadaceae</taxon>
        <taxon>Rhizorhabdus</taxon>
    </lineage>
</organism>
<feature type="region of interest" description="Disordered" evidence="1">
    <location>
        <begin position="331"/>
        <end position="355"/>
    </location>
</feature>
<dbReference type="Proteomes" id="UP000001989">
    <property type="component" value="Chromosome"/>
</dbReference>
<evidence type="ECO:0000313" key="3">
    <source>
        <dbReference type="Proteomes" id="UP000001989"/>
    </source>
</evidence>
<dbReference type="InterPro" id="IPR044855">
    <property type="entry name" value="CoA-Trfase_III_dom3_sf"/>
</dbReference>
<keyword evidence="3" id="KW-1185">Reference proteome</keyword>
<dbReference type="Pfam" id="PF02515">
    <property type="entry name" value="CoA_transf_3"/>
    <property type="match status" value="1"/>
</dbReference>
<name>A0A9J9LDD1_RHIWR</name>
<gene>
    <name evidence="2" type="ordered locus">Swit_1606</name>
</gene>
<accession>A0A9J9LDD1</accession>
<reference evidence="2 3" key="1">
    <citation type="journal article" date="2010" name="J. Bacteriol.">
        <title>Genome sequence of the dioxin-mineralizing bacterium Sphingomonas wittichii RW1.</title>
        <authorList>
            <person name="Miller T.R."/>
            <person name="Delcher A.L."/>
            <person name="Salzberg S.L."/>
            <person name="Saunders E."/>
            <person name="Detter J.C."/>
            <person name="Halden R.U."/>
        </authorList>
    </citation>
    <scope>NUCLEOTIDE SEQUENCE [LARGE SCALE GENOMIC DNA]</scope>
    <source>
        <strain evidence="3">DSM 6014 / CCUG 31198 / JCM 15750 / NBRC 105917 / EY 4224 / RW1</strain>
    </source>
</reference>
<dbReference type="OrthoDB" id="5720311at2"/>
<dbReference type="Gene3D" id="3.40.50.10540">
    <property type="entry name" value="Crotonobetainyl-coa:carnitine coa-transferase, domain 1"/>
    <property type="match status" value="1"/>
</dbReference>
<dbReference type="InterPro" id="IPR023606">
    <property type="entry name" value="CoA-Trfase_III_dom_1_sf"/>
</dbReference>
<dbReference type="SUPFAM" id="SSF89796">
    <property type="entry name" value="CoA-transferase family III (CaiB/BaiF)"/>
    <property type="match status" value="1"/>
</dbReference>
<dbReference type="EMBL" id="CP000699">
    <property type="protein sequence ID" value="ABQ67969.1"/>
    <property type="molecule type" value="Genomic_DNA"/>
</dbReference>
<dbReference type="KEGG" id="swi:Swit_1606"/>
<protein>
    <submittedName>
        <fullName evidence="2">L-carnitine dehydratase/bile acid-inducible protein F</fullName>
    </submittedName>
</protein>
<dbReference type="InterPro" id="IPR050509">
    <property type="entry name" value="CoA-transferase_III"/>
</dbReference>
<dbReference type="Gene3D" id="3.30.1540.10">
    <property type="entry name" value="formyl-coa transferase, domain 3"/>
    <property type="match status" value="1"/>
</dbReference>
<proteinExistence type="predicted"/>
<evidence type="ECO:0000256" key="1">
    <source>
        <dbReference type="SAM" id="MobiDB-lite"/>
    </source>
</evidence>
<sequence>MSGSGPLHGVRVLEFAGIGPTPFCAMLLSDLGADVLRIDRPGTPGAYATEVLARGRRSIAIDLKDKAGIEACRELARSADVLIEGFRPGVMERLGLGPEEMAEINPRLVYGRMTGWGQTGPLAKVAGHDINYIAITGALGAIGPADRPPTPPLNLLGDFGGGSLYLALGIVSALLERERSQLGQVIDAAIVDGVASLFGMHAGFVGAGMAGGRGQNMLDGSANYYRCYECADGKYVAVGAFEPHFYALLLESMGLDAPALKSQSQEDWESVGARLSEIFLTRTQREWSEMLEGTDACFAPVLSFEDAVKHPHMAARNSYVTAFGITQPAPAPRFSRTPGEIQGPPTRTNDGGREAALEWGLPPSVIEAAARP</sequence>
<dbReference type="PANTHER" id="PTHR48228">
    <property type="entry name" value="SUCCINYL-COA--D-CITRAMALATE COA-TRANSFERASE"/>
    <property type="match status" value="1"/>
</dbReference>
<dbReference type="PANTHER" id="PTHR48228:SF5">
    <property type="entry name" value="ALPHA-METHYLACYL-COA RACEMASE"/>
    <property type="match status" value="1"/>
</dbReference>
<dbReference type="InterPro" id="IPR003673">
    <property type="entry name" value="CoA-Trfase_fam_III"/>
</dbReference>
<evidence type="ECO:0000313" key="2">
    <source>
        <dbReference type="EMBL" id="ABQ67969.1"/>
    </source>
</evidence>